<dbReference type="InterPro" id="IPR024923">
    <property type="entry name" value="PG_synth_SpoVB"/>
</dbReference>
<evidence type="ECO:0000313" key="8">
    <source>
        <dbReference type="Proteomes" id="UP000655830"/>
    </source>
</evidence>
<evidence type="ECO:0000256" key="5">
    <source>
        <dbReference type="ARBA" id="ARBA00023136"/>
    </source>
</evidence>
<sequence length="527" mass="55813">MSKATGKFVKGALILSVAALFAKVLSAFFRIPLGSLIGNVGMGYYGYGYPIYTFLSSIAIVAIPSTISKLVAEKRVLGQYKEAHLIFKHTMRFMIIVGLIMSGFFIIGSPLLIKAFRWEEQTIYSLWGLSLSPIFVCIMGVYRGYFQGMQNMVPTAISQVLENFGRVVVGLGLAYFFMPNVGYAAGGASFGSVVGGVCGALVLALLYLKHKKEIHEEMDSQKQATIATPFKSVVKVVLVLAIPISIGAAVNSVMNFMDSAIVTAVLVKGGMSDLDAANLFGQLTNTSTLVNLPLAFGMALVTSVVPAIAEAVARKDHKEMQDKMELGSRFGLLLSLPAAIGLAVLAVPIMGFLFPESLQGGPILQVAAFSIPFIMLGQAMTGVLQGLGKVWIPVQAIGLAAVVKAVLNIILVGTPLGILGAPLSSIAGYGVFTLYNFIAVKKITGFKLNVALVIIKPLISALTMGVAAYFTYGLLGKVLDASSTIQNAVMTLGAVAVGGVVYMIMILVTGGISKQDLDELKKKKENK</sequence>
<evidence type="ECO:0000256" key="4">
    <source>
        <dbReference type="ARBA" id="ARBA00022989"/>
    </source>
</evidence>
<evidence type="ECO:0000256" key="2">
    <source>
        <dbReference type="ARBA" id="ARBA00022475"/>
    </source>
</evidence>
<accession>A0A926ELH9</accession>
<feature type="transmembrane region" description="Helical" evidence="6">
    <location>
        <begin position="183"/>
        <end position="208"/>
    </location>
</feature>
<feature type="transmembrane region" description="Helical" evidence="6">
    <location>
        <begin position="366"/>
        <end position="384"/>
    </location>
</feature>
<dbReference type="Proteomes" id="UP000655830">
    <property type="component" value="Unassembled WGS sequence"/>
</dbReference>
<organism evidence="7 8">
    <name type="scientific">Zhenhengia yiwuensis</name>
    <dbReference type="NCBI Taxonomy" id="2763666"/>
    <lineage>
        <taxon>Bacteria</taxon>
        <taxon>Bacillati</taxon>
        <taxon>Bacillota</taxon>
        <taxon>Clostridia</taxon>
        <taxon>Lachnospirales</taxon>
        <taxon>Lachnospiraceae</taxon>
        <taxon>Zhenhengia</taxon>
    </lineage>
</organism>
<evidence type="ECO:0000256" key="3">
    <source>
        <dbReference type="ARBA" id="ARBA00022692"/>
    </source>
</evidence>
<keyword evidence="8" id="KW-1185">Reference proteome</keyword>
<dbReference type="InterPro" id="IPR050833">
    <property type="entry name" value="Poly_Biosynth_Transport"/>
</dbReference>
<dbReference type="PIRSF" id="PIRSF038958">
    <property type="entry name" value="PG_synth_SpoVB"/>
    <property type="match status" value="1"/>
</dbReference>
<name>A0A926ELH9_9FIRM</name>
<feature type="transmembrane region" description="Helical" evidence="6">
    <location>
        <begin position="492"/>
        <end position="513"/>
    </location>
</feature>
<keyword evidence="3 6" id="KW-0812">Transmembrane</keyword>
<dbReference type="PANTHER" id="PTHR30250">
    <property type="entry name" value="PST FAMILY PREDICTED COLANIC ACID TRANSPORTER"/>
    <property type="match status" value="1"/>
</dbReference>
<dbReference type="GO" id="GO:0005886">
    <property type="term" value="C:plasma membrane"/>
    <property type="evidence" value="ECO:0007669"/>
    <property type="project" value="UniProtKB-SubCell"/>
</dbReference>
<reference evidence="7" key="1">
    <citation type="submission" date="2020-08" db="EMBL/GenBank/DDBJ databases">
        <title>Genome public.</title>
        <authorList>
            <person name="Liu C."/>
            <person name="Sun Q."/>
        </authorList>
    </citation>
    <scope>NUCLEOTIDE SEQUENCE</scope>
    <source>
        <strain evidence="7">NSJ-12</strain>
    </source>
</reference>
<protein>
    <submittedName>
        <fullName evidence="7">Polysaccharide biosynthesis protein</fullName>
    </submittedName>
</protein>
<feature type="transmembrane region" description="Helical" evidence="6">
    <location>
        <begin position="125"/>
        <end position="145"/>
    </location>
</feature>
<feature type="transmembrane region" description="Helical" evidence="6">
    <location>
        <begin position="93"/>
        <end position="113"/>
    </location>
</feature>
<comment type="caution">
    <text evidence="7">The sequence shown here is derived from an EMBL/GenBank/DDBJ whole genome shotgun (WGS) entry which is preliminary data.</text>
</comment>
<keyword evidence="2" id="KW-1003">Cell membrane</keyword>
<feature type="transmembrane region" description="Helical" evidence="6">
    <location>
        <begin position="391"/>
        <end position="412"/>
    </location>
</feature>
<evidence type="ECO:0000313" key="7">
    <source>
        <dbReference type="EMBL" id="MBC8580527.1"/>
    </source>
</evidence>
<feature type="transmembrane region" description="Helical" evidence="6">
    <location>
        <begin position="51"/>
        <end position="72"/>
    </location>
</feature>
<comment type="subcellular location">
    <subcellularLocation>
        <location evidence="1">Cell membrane</location>
        <topology evidence="1">Multi-pass membrane protein</topology>
    </subcellularLocation>
</comment>
<dbReference type="AlphaFoldDB" id="A0A926ELH9"/>
<dbReference type="PANTHER" id="PTHR30250:SF21">
    <property type="entry name" value="LIPID II FLIPPASE MURJ"/>
    <property type="match status" value="1"/>
</dbReference>
<feature type="transmembrane region" description="Helical" evidence="6">
    <location>
        <begin position="330"/>
        <end position="354"/>
    </location>
</feature>
<feature type="transmembrane region" description="Helical" evidence="6">
    <location>
        <begin position="289"/>
        <end position="309"/>
    </location>
</feature>
<feature type="transmembrane region" description="Helical" evidence="6">
    <location>
        <begin position="229"/>
        <end position="250"/>
    </location>
</feature>
<gene>
    <name evidence="7" type="ORF">H8718_13405</name>
</gene>
<feature type="transmembrane region" description="Helical" evidence="6">
    <location>
        <begin position="450"/>
        <end position="472"/>
    </location>
</feature>
<evidence type="ECO:0000256" key="1">
    <source>
        <dbReference type="ARBA" id="ARBA00004651"/>
    </source>
</evidence>
<proteinExistence type="predicted"/>
<dbReference type="InterPro" id="IPR002797">
    <property type="entry name" value="Polysacc_synth"/>
</dbReference>
<keyword evidence="4 6" id="KW-1133">Transmembrane helix</keyword>
<feature type="transmembrane region" description="Helical" evidence="6">
    <location>
        <begin position="157"/>
        <end position="177"/>
    </location>
</feature>
<keyword evidence="5 6" id="KW-0472">Membrane</keyword>
<dbReference type="Pfam" id="PF01943">
    <property type="entry name" value="Polysacc_synt"/>
    <property type="match status" value="1"/>
</dbReference>
<dbReference type="RefSeq" id="WP_177671677.1">
    <property type="nucleotide sequence ID" value="NZ_JACRSY010000022.1"/>
</dbReference>
<evidence type="ECO:0000256" key="6">
    <source>
        <dbReference type="SAM" id="Phobius"/>
    </source>
</evidence>
<dbReference type="EMBL" id="JACRSY010000022">
    <property type="protein sequence ID" value="MBC8580527.1"/>
    <property type="molecule type" value="Genomic_DNA"/>
</dbReference>
<dbReference type="CDD" id="cd13124">
    <property type="entry name" value="MATE_SpoVB_like"/>
    <property type="match status" value="1"/>
</dbReference>
<feature type="transmembrane region" description="Helical" evidence="6">
    <location>
        <begin position="418"/>
        <end position="438"/>
    </location>
</feature>